<gene>
    <name evidence="4" type="ORF">SAMN02745220_03563</name>
</gene>
<dbReference type="STRING" id="1121416.SAMN02745220_03563"/>
<keyword evidence="5" id="KW-1185">Reference proteome</keyword>
<evidence type="ECO:0000313" key="5">
    <source>
        <dbReference type="Proteomes" id="UP000184603"/>
    </source>
</evidence>
<feature type="domain" description="NAD-dependent epimerase/dehydratase" evidence="2">
    <location>
        <begin position="4"/>
        <end position="210"/>
    </location>
</feature>
<dbReference type="EMBL" id="FRFE01000020">
    <property type="protein sequence ID" value="SHO50646.1"/>
    <property type="molecule type" value="Genomic_DNA"/>
</dbReference>
<dbReference type="AlphaFoldDB" id="A0A1M7YDJ2"/>
<dbReference type="OrthoDB" id="5292533at2"/>
<evidence type="ECO:0008006" key="6">
    <source>
        <dbReference type="Google" id="ProtNLM"/>
    </source>
</evidence>
<dbReference type="InterPro" id="IPR036291">
    <property type="entry name" value="NAD(P)-bd_dom_sf"/>
</dbReference>
<comment type="similarity">
    <text evidence="1">Belongs to the NAD(P)-dependent epimerase/dehydratase family. SDR39U1 subfamily.</text>
</comment>
<dbReference type="Pfam" id="PF08338">
    <property type="entry name" value="DUF1731"/>
    <property type="match status" value="1"/>
</dbReference>
<dbReference type="CDD" id="cd05242">
    <property type="entry name" value="SDR_a8"/>
    <property type="match status" value="1"/>
</dbReference>
<dbReference type="Proteomes" id="UP000184603">
    <property type="component" value="Unassembled WGS sequence"/>
</dbReference>
<evidence type="ECO:0000256" key="1">
    <source>
        <dbReference type="ARBA" id="ARBA00009353"/>
    </source>
</evidence>
<name>A0A1M7YDJ2_9BACT</name>
<dbReference type="InterPro" id="IPR001509">
    <property type="entry name" value="Epimerase_deHydtase"/>
</dbReference>
<feature type="domain" description="DUF1731" evidence="3">
    <location>
        <begin position="246"/>
        <end position="291"/>
    </location>
</feature>
<dbReference type="RefSeq" id="WP_073615023.1">
    <property type="nucleotide sequence ID" value="NZ_FRFE01000020.1"/>
</dbReference>
<organism evidence="4 5">
    <name type="scientific">Desulfopila aestuarii DSM 18488</name>
    <dbReference type="NCBI Taxonomy" id="1121416"/>
    <lineage>
        <taxon>Bacteria</taxon>
        <taxon>Pseudomonadati</taxon>
        <taxon>Thermodesulfobacteriota</taxon>
        <taxon>Desulfobulbia</taxon>
        <taxon>Desulfobulbales</taxon>
        <taxon>Desulfocapsaceae</taxon>
        <taxon>Desulfopila</taxon>
    </lineage>
</organism>
<dbReference type="SUPFAM" id="SSF51735">
    <property type="entry name" value="NAD(P)-binding Rossmann-fold domains"/>
    <property type="match status" value="1"/>
</dbReference>
<dbReference type="Gene3D" id="3.40.50.720">
    <property type="entry name" value="NAD(P)-binding Rossmann-like Domain"/>
    <property type="match status" value="1"/>
</dbReference>
<dbReference type="InterPro" id="IPR013549">
    <property type="entry name" value="DUF1731"/>
</dbReference>
<protein>
    <recommendedName>
        <fullName evidence="6">TIGR01777 family protein</fullName>
    </recommendedName>
</protein>
<evidence type="ECO:0000313" key="4">
    <source>
        <dbReference type="EMBL" id="SHO50646.1"/>
    </source>
</evidence>
<sequence>MRTLITGASGLIGSALLESLHAKGHAIRCLQRNKKNSASTIWNTDVFAQQENEDNFDTIIHLAGENVADGRWNESRKKRIMESRIKGTRELIELLGKLSNPPATFICASAIGYYGNRGSELLTEESEAGKGFLAEVCKKWEVEAQKAQEIGCRVVNLRFGMVLSPGGGALHKMLPPFKAGLGGPIGNGKQYMSWVSIRDLVEIVDFAINDDSLNGPVNVVSPVPVTNREFTRCLAGVLGRPALLPVPPFALRLMFGEMADEMLLAGSRVKPEKLISSGYSFQDVNLSETLRFCTS</sequence>
<reference evidence="4 5" key="1">
    <citation type="submission" date="2016-12" db="EMBL/GenBank/DDBJ databases">
        <authorList>
            <person name="Song W.-J."/>
            <person name="Kurnit D.M."/>
        </authorList>
    </citation>
    <scope>NUCLEOTIDE SEQUENCE [LARGE SCALE GENOMIC DNA]</scope>
    <source>
        <strain evidence="4 5">DSM 18488</strain>
    </source>
</reference>
<proteinExistence type="inferred from homology"/>
<dbReference type="Pfam" id="PF01370">
    <property type="entry name" value="Epimerase"/>
    <property type="match status" value="1"/>
</dbReference>
<dbReference type="PANTHER" id="PTHR11092:SF0">
    <property type="entry name" value="EPIMERASE FAMILY PROTEIN SDR39U1"/>
    <property type="match status" value="1"/>
</dbReference>
<evidence type="ECO:0000259" key="2">
    <source>
        <dbReference type="Pfam" id="PF01370"/>
    </source>
</evidence>
<evidence type="ECO:0000259" key="3">
    <source>
        <dbReference type="Pfam" id="PF08338"/>
    </source>
</evidence>
<dbReference type="InterPro" id="IPR010099">
    <property type="entry name" value="SDR39U1"/>
</dbReference>
<dbReference type="PANTHER" id="PTHR11092">
    <property type="entry name" value="SUGAR NUCLEOTIDE EPIMERASE RELATED"/>
    <property type="match status" value="1"/>
</dbReference>
<dbReference type="NCBIfam" id="TIGR01777">
    <property type="entry name" value="yfcH"/>
    <property type="match status" value="1"/>
</dbReference>
<accession>A0A1M7YDJ2</accession>